<evidence type="ECO:0000256" key="2">
    <source>
        <dbReference type="ARBA" id="ARBA00023152"/>
    </source>
</evidence>
<dbReference type="GO" id="GO:0051156">
    <property type="term" value="P:glucose 6-phosphate metabolic process"/>
    <property type="evidence" value="ECO:0007669"/>
    <property type="project" value="TreeGrafter"/>
</dbReference>
<dbReference type="Pfam" id="PF00342">
    <property type="entry name" value="PGI"/>
    <property type="match status" value="1"/>
</dbReference>
<comment type="caution">
    <text evidence="4">The sequence shown here is derived from an EMBL/GenBank/DDBJ whole genome shotgun (WGS) entry which is preliminary data.</text>
</comment>
<sequence>MHDQIDDYISFAAEVRSEGIRYVVLLGMGGSSLAPQVFQDVFGAESGFPTLTMLDSTHPSAIRDVEDTINIQRTLFVVSSKSGTTIETLSLFNFFWNRVSQVSTRPGHQFVTITDPGTPLETLARNRGFRHIFHAPPDVGGRYSALTAFGLVPASLIGMNVHGFLDRAWIMTENCAFCVSSHIALGIVLGAVLGEITMQGRDKITFLTSSSIKSFPIWLEQLLAESTGKQGKGIIPIVNEPIPEDLTRYAADRCFIALMLQTDDNEILEEQLKSITRQGNPTVQIMLPEKINLSQEIYSWEIAVAAAGAVLGIHPFNQPDVQMAKDLAKKMMAHAEQGIFPEKNLETYSVLDAASLEQGIRKWLQSARSGDYVAIQAYIAPAREVTEAIQEIRSEFLNRLRLATTFGYGPRFLHSTGQLHKGGPG</sequence>
<gene>
    <name evidence="4" type="ORF">S01H1_07999</name>
</gene>
<dbReference type="PANTHER" id="PTHR11469">
    <property type="entry name" value="GLUCOSE-6-PHOSPHATE ISOMERASE"/>
    <property type="match status" value="1"/>
</dbReference>
<keyword evidence="3" id="KW-0413">Isomerase</keyword>
<dbReference type="GO" id="GO:0048029">
    <property type="term" value="F:monosaccharide binding"/>
    <property type="evidence" value="ECO:0007669"/>
    <property type="project" value="TreeGrafter"/>
</dbReference>
<dbReference type="InterPro" id="IPR001672">
    <property type="entry name" value="G6P_Isomerase"/>
</dbReference>
<evidence type="ECO:0000313" key="4">
    <source>
        <dbReference type="EMBL" id="GAF73079.1"/>
    </source>
</evidence>
<evidence type="ECO:0000256" key="3">
    <source>
        <dbReference type="ARBA" id="ARBA00023235"/>
    </source>
</evidence>
<dbReference type="GO" id="GO:0097367">
    <property type="term" value="F:carbohydrate derivative binding"/>
    <property type="evidence" value="ECO:0007669"/>
    <property type="project" value="InterPro"/>
</dbReference>
<dbReference type="PROSITE" id="PS51463">
    <property type="entry name" value="P_GLUCOSE_ISOMERASE_3"/>
    <property type="match status" value="1"/>
</dbReference>
<reference evidence="4" key="1">
    <citation type="journal article" date="2014" name="Front. Microbiol.">
        <title>High frequency of phylogenetically diverse reductive dehalogenase-homologous genes in deep subseafloor sedimentary metagenomes.</title>
        <authorList>
            <person name="Kawai M."/>
            <person name="Futagami T."/>
            <person name="Toyoda A."/>
            <person name="Takaki Y."/>
            <person name="Nishi S."/>
            <person name="Hori S."/>
            <person name="Arai W."/>
            <person name="Tsubouchi T."/>
            <person name="Morono Y."/>
            <person name="Uchiyama I."/>
            <person name="Ito T."/>
            <person name="Fujiyama A."/>
            <person name="Inagaki F."/>
            <person name="Takami H."/>
        </authorList>
    </citation>
    <scope>NUCLEOTIDE SEQUENCE</scope>
    <source>
        <strain evidence="4">Expedition CK06-06</strain>
    </source>
</reference>
<keyword evidence="2" id="KW-0324">Glycolysis</keyword>
<dbReference type="GO" id="GO:0004347">
    <property type="term" value="F:glucose-6-phosphate isomerase activity"/>
    <property type="evidence" value="ECO:0007669"/>
    <property type="project" value="InterPro"/>
</dbReference>
<dbReference type="GO" id="GO:0006096">
    <property type="term" value="P:glycolytic process"/>
    <property type="evidence" value="ECO:0007669"/>
    <property type="project" value="UniProtKB-KW"/>
</dbReference>
<keyword evidence="1" id="KW-0312">Gluconeogenesis</keyword>
<name>X0RW82_9ZZZZ</name>
<dbReference type="GO" id="GO:0006094">
    <property type="term" value="P:gluconeogenesis"/>
    <property type="evidence" value="ECO:0007669"/>
    <property type="project" value="UniProtKB-KW"/>
</dbReference>
<dbReference type="GO" id="GO:0005829">
    <property type="term" value="C:cytosol"/>
    <property type="evidence" value="ECO:0007669"/>
    <property type="project" value="TreeGrafter"/>
</dbReference>
<feature type="non-terminal residue" evidence="4">
    <location>
        <position position="425"/>
    </location>
</feature>
<dbReference type="SUPFAM" id="SSF53697">
    <property type="entry name" value="SIS domain"/>
    <property type="match status" value="1"/>
</dbReference>
<evidence type="ECO:0000256" key="1">
    <source>
        <dbReference type="ARBA" id="ARBA00022432"/>
    </source>
</evidence>
<evidence type="ECO:0008006" key="5">
    <source>
        <dbReference type="Google" id="ProtNLM"/>
    </source>
</evidence>
<dbReference type="InterPro" id="IPR046348">
    <property type="entry name" value="SIS_dom_sf"/>
</dbReference>
<dbReference type="AlphaFoldDB" id="X0RW82"/>
<dbReference type="PANTHER" id="PTHR11469:SF1">
    <property type="entry name" value="GLUCOSE-6-PHOSPHATE ISOMERASE"/>
    <property type="match status" value="1"/>
</dbReference>
<dbReference type="PRINTS" id="PR00662">
    <property type="entry name" value="G6PISOMERASE"/>
</dbReference>
<organism evidence="4">
    <name type="scientific">marine sediment metagenome</name>
    <dbReference type="NCBI Taxonomy" id="412755"/>
    <lineage>
        <taxon>unclassified sequences</taxon>
        <taxon>metagenomes</taxon>
        <taxon>ecological metagenomes</taxon>
    </lineage>
</organism>
<accession>X0RW82</accession>
<proteinExistence type="predicted"/>
<dbReference type="Gene3D" id="3.40.50.10490">
    <property type="entry name" value="Glucose-6-phosphate isomerase like protein, domain 1"/>
    <property type="match status" value="3"/>
</dbReference>
<dbReference type="EMBL" id="BARS01004105">
    <property type="protein sequence ID" value="GAF73079.1"/>
    <property type="molecule type" value="Genomic_DNA"/>
</dbReference>
<protein>
    <recommendedName>
        <fullName evidence="5">Glucose-6-phosphate isomerase</fullName>
    </recommendedName>
</protein>